<reference evidence="13 14" key="1">
    <citation type="submission" date="2014-04" db="EMBL/GenBank/DDBJ databases">
        <title>Genome evolution of avian class.</title>
        <authorList>
            <person name="Zhang G."/>
            <person name="Li C."/>
        </authorList>
    </citation>
    <scope>NUCLEOTIDE SEQUENCE [LARGE SCALE GENOMIC DNA]</scope>
    <source>
        <strain evidence="13">BGI_Z169</strain>
    </source>
</reference>
<feature type="region of interest" description="Disordered" evidence="10">
    <location>
        <begin position="75"/>
        <end position="100"/>
    </location>
</feature>
<feature type="domain" description="Agouti" evidence="12">
    <location>
        <begin position="103"/>
        <end position="142"/>
    </location>
</feature>
<feature type="disulfide bond" evidence="9">
    <location>
        <begin position="126"/>
        <end position="133"/>
    </location>
</feature>
<dbReference type="SMART" id="SM00792">
    <property type="entry name" value="Agouti"/>
    <property type="match status" value="1"/>
</dbReference>
<dbReference type="STRING" id="188379.A0A091JT19"/>
<dbReference type="PROSITE" id="PS60024">
    <property type="entry name" value="AGOUTI_1"/>
    <property type="match status" value="1"/>
</dbReference>
<dbReference type="InterPro" id="IPR036836">
    <property type="entry name" value="Agouti_dom_sf"/>
</dbReference>
<name>A0A091JT19_EGRGA</name>
<feature type="disulfide bond" evidence="9">
    <location>
        <begin position="103"/>
        <end position="118"/>
    </location>
</feature>
<organism evidence="13 14">
    <name type="scientific">Egretta garzetta</name>
    <name type="common">Little egret</name>
    <dbReference type="NCBI Taxonomy" id="188379"/>
    <lineage>
        <taxon>Eukaryota</taxon>
        <taxon>Metazoa</taxon>
        <taxon>Chordata</taxon>
        <taxon>Craniata</taxon>
        <taxon>Vertebrata</taxon>
        <taxon>Euteleostomi</taxon>
        <taxon>Archelosauria</taxon>
        <taxon>Archosauria</taxon>
        <taxon>Dinosauria</taxon>
        <taxon>Saurischia</taxon>
        <taxon>Theropoda</taxon>
        <taxon>Coelurosauria</taxon>
        <taxon>Aves</taxon>
        <taxon>Neognathae</taxon>
        <taxon>Neoaves</taxon>
        <taxon>Aequornithes</taxon>
        <taxon>Pelecaniformes</taxon>
        <taxon>Ardeidae</taxon>
        <taxon>Egretta</taxon>
    </lineage>
</organism>
<dbReference type="GO" id="GO:0005615">
    <property type="term" value="C:extracellular space"/>
    <property type="evidence" value="ECO:0007669"/>
    <property type="project" value="TreeGrafter"/>
</dbReference>
<feature type="compositionally biased region" description="Basic and acidic residues" evidence="10">
    <location>
        <begin position="75"/>
        <end position="88"/>
    </location>
</feature>
<dbReference type="Pfam" id="PF05039">
    <property type="entry name" value="Agouti"/>
    <property type="match status" value="1"/>
</dbReference>
<feature type="signal peptide" evidence="11">
    <location>
        <begin position="1"/>
        <end position="31"/>
    </location>
</feature>
<dbReference type="InterPro" id="IPR027300">
    <property type="entry name" value="Agouti_dom"/>
</dbReference>
<dbReference type="SUPFAM" id="SSF57055">
    <property type="entry name" value="Agouti-related protein"/>
    <property type="match status" value="1"/>
</dbReference>
<feature type="disulfide bond" evidence="9">
    <location>
        <begin position="117"/>
        <end position="135"/>
    </location>
</feature>
<keyword evidence="7" id="KW-0325">Glycoprotein</keyword>
<evidence type="ECO:0000256" key="5">
    <source>
        <dbReference type="ARBA" id="ARBA00022854"/>
    </source>
</evidence>
<evidence type="ECO:0000256" key="11">
    <source>
        <dbReference type="SAM" id="SignalP"/>
    </source>
</evidence>
<evidence type="ECO:0000256" key="9">
    <source>
        <dbReference type="PROSITE-ProRule" id="PRU00494"/>
    </source>
</evidence>
<keyword evidence="6 9" id="KW-1015">Disulfide bond</keyword>
<evidence type="ECO:0000256" key="8">
    <source>
        <dbReference type="ARBA" id="ARBA00033432"/>
    </source>
</evidence>
<dbReference type="AlphaFoldDB" id="A0A091JT19"/>
<dbReference type="GO" id="GO:0009755">
    <property type="term" value="P:hormone-mediated signaling pathway"/>
    <property type="evidence" value="ECO:0007669"/>
    <property type="project" value="InterPro"/>
</dbReference>
<dbReference type="PANTHER" id="PTHR16551:SF1">
    <property type="entry name" value="AGOUTI-SIGNALING PROTEIN"/>
    <property type="match status" value="1"/>
</dbReference>
<dbReference type="GO" id="GO:0032438">
    <property type="term" value="P:melanosome organization"/>
    <property type="evidence" value="ECO:0007669"/>
    <property type="project" value="TreeGrafter"/>
</dbReference>
<dbReference type="GO" id="GO:0005184">
    <property type="term" value="F:neuropeptide hormone activity"/>
    <property type="evidence" value="ECO:0007669"/>
    <property type="project" value="TreeGrafter"/>
</dbReference>
<evidence type="ECO:0000256" key="6">
    <source>
        <dbReference type="ARBA" id="ARBA00023157"/>
    </source>
</evidence>
<evidence type="ECO:0000313" key="14">
    <source>
        <dbReference type="Proteomes" id="UP000053119"/>
    </source>
</evidence>
<evidence type="ECO:0000256" key="10">
    <source>
        <dbReference type="SAM" id="MobiDB-lite"/>
    </source>
</evidence>
<evidence type="ECO:0000256" key="4">
    <source>
        <dbReference type="ARBA" id="ARBA00022729"/>
    </source>
</evidence>
<dbReference type="EMBL" id="KK501415">
    <property type="protein sequence ID" value="KFP14751.1"/>
    <property type="molecule type" value="Genomic_DNA"/>
</dbReference>
<feature type="disulfide bond" evidence="9">
    <location>
        <begin position="110"/>
        <end position="124"/>
    </location>
</feature>
<evidence type="ECO:0000256" key="7">
    <source>
        <dbReference type="ARBA" id="ARBA00023180"/>
    </source>
</evidence>
<protein>
    <recommendedName>
        <fullName evidence="2">Agouti-signaling protein</fullName>
    </recommendedName>
    <alternativeName>
        <fullName evidence="8">Agouti switch protein</fullName>
    </alternativeName>
</protein>
<gene>
    <name evidence="13" type="ORF">Z169_05263</name>
</gene>
<sequence length="142" mass="16076">MALEFFLPRMERKSLFLSLLLCYSLLQAAHSYMVIEEKTECNLSRSNKMTLQDLPPISIVAALLSHFIVNRDEAISQEKEKSSKKNAEPKTSPKPRPTPAADCVPNFKTCKPHLNSCCNYCALCKCRIFQTICQCLMLSPKC</sequence>
<keyword evidence="4 11" id="KW-0732">Signal</keyword>
<evidence type="ECO:0000313" key="13">
    <source>
        <dbReference type="EMBL" id="KFP14751.1"/>
    </source>
</evidence>
<evidence type="ECO:0000256" key="1">
    <source>
        <dbReference type="ARBA" id="ARBA00004613"/>
    </source>
</evidence>
<feature type="disulfide bond" evidence="9">
    <location>
        <begin position="121"/>
        <end position="142"/>
    </location>
</feature>
<evidence type="ECO:0000256" key="3">
    <source>
        <dbReference type="ARBA" id="ARBA00022525"/>
    </source>
</evidence>
<evidence type="ECO:0000256" key="2">
    <source>
        <dbReference type="ARBA" id="ARBA00017885"/>
    </source>
</evidence>
<evidence type="ECO:0000259" key="12">
    <source>
        <dbReference type="PROSITE" id="PS51150"/>
    </source>
</evidence>
<dbReference type="Proteomes" id="UP000053119">
    <property type="component" value="Unassembled WGS sequence"/>
</dbReference>
<dbReference type="InterPro" id="IPR007733">
    <property type="entry name" value="Agouti"/>
</dbReference>
<comment type="subcellular location">
    <subcellularLocation>
        <location evidence="1">Secreted</location>
    </subcellularLocation>
</comment>
<dbReference type="PANTHER" id="PTHR16551">
    <property type="entry name" value="AGOUTI RELATED"/>
    <property type="match status" value="1"/>
</dbReference>
<dbReference type="PROSITE" id="PS51150">
    <property type="entry name" value="AGOUTI_2"/>
    <property type="match status" value="1"/>
</dbReference>
<accession>A0A091JT19</accession>
<feature type="chain" id="PRO_5001877079" description="Agouti-signaling protein" evidence="11">
    <location>
        <begin position="32"/>
        <end position="142"/>
    </location>
</feature>
<keyword evidence="5" id="KW-0960">Knottin</keyword>
<keyword evidence="3" id="KW-0964">Secreted</keyword>
<keyword evidence="14" id="KW-1185">Reference proteome</keyword>
<dbReference type="Gene3D" id="4.10.760.10">
    <property type="entry name" value="Agouti domain"/>
    <property type="match status" value="1"/>
</dbReference>
<dbReference type="GO" id="GO:0031779">
    <property type="term" value="F:melanocortin receptor binding"/>
    <property type="evidence" value="ECO:0007669"/>
    <property type="project" value="TreeGrafter"/>
</dbReference>
<proteinExistence type="predicted"/>